<evidence type="ECO:0000256" key="4">
    <source>
        <dbReference type="ARBA" id="ARBA00020295"/>
    </source>
</evidence>
<dbReference type="InterPro" id="IPR003385">
    <property type="entry name" value="Glyco_hydro_77"/>
</dbReference>
<proteinExistence type="inferred from homology"/>
<evidence type="ECO:0000256" key="3">
    <source>
        <dbReference type="ARBA" id="ARBA00012560"/>
    </source>
</evidence>
<keyword evidence="11" id="KW-1185">Reference proteome</keyword>
<dbReference type="Pfam" id="PF02446">
    <property type="entry name" value="Glyco_hydro_77"/>
    <property type="match status" value="1"/>
</dbReference>
<evidence type="ECO:0000313" key="10">
    <source>
        <dbReference type="EMBL" id="MFD1107338.1"/>
    </source>
</evidence>
<keyword evidence="6" id="KW-0808">Transferase</keyword>
<sequence length="577" mass="61878">MTMAPLHMLAAAAGIARLWTDADGVEQQVSDDSLRAILAALDLPAEEPAEIMESWRRLMERAMRMPCLITVDCATPFSLPDGFDSAILLNEAGAVVERDTSRISSEGIAEPGYYQLVAGDETCTIAVAPERCRQLKGRCWGVAVQIPSLRGQGDFGDFADLARAVTSLGKAGANAVALSPVHALSIDDPGRFAPYSPSSRIALNALLGEAETSANATSDPLIDWTQAGPAKLEALRSNFDGAEDFATFLQHNARAGLDRVQQAARDAGMAVGLIADLAVGVDPAGMEAQNDPGLFLNALGIGAPPDPLGPLGQDWGLTSYSPFGLADSGFAPFIAMLRANIPTGGGIRIDHAFGLQRLWVVPRGRSARDGAYLTYPFDDLVRLVKLEAWRADAIVIAEDLGTRPLGFVDALEEAGIYGMAVLPFSRDEDGAFLPAEDYRETAVAMSATHDVATLAGWWTGRDLEWNRQLDRGGQTAEERAVDRKRLWAAIGDSLPQPADDDPAPVVDRAIAFLTQTPCPLLIVPMEDLAALVEQPNLPGTVDEHPNWRRRLPAPVDELLRREDVARRIALLNAERGA</sequence>
<evidence type="ECO:0000256" key="6">
    <source>
        <dbReference type="ARBA" id="ARBA00022679"/>
    </source>
</evidence>
<evidence type="ECO:0000256" key="5">
    <source>
        <dbReference type="ARBA" id="ARBA00022676"/>
    </source>
</evidence>
<comment type="catalytic activity">
    <reaction evidence="1">
        <text>Transfers a segment of a (1-&gt;4)-alpha-D-glucan to a new position in an acceptor, which may be glucose or a (1-&gt;4)-alpha-D-glucan.</text>
        <dbReference type="EC" id="2.4.1.25"/>
    </reaction>
</comment>
<comment type="caution">
    <text evidence="10">The sequence shown here is derived from an EMBL/GenBank/DDBJ whole genome shotgun (WGS) entry which is preliminary data.</text>
</comment>
<dbReference type="PANTHER" id="PTHR32438:SF5">
    <property type="entry name" value="4-ALPHA-GLUCANOTRANSFERASE DPE1, CHLOROPLASTIC_AMYLOPLASTIC"/>
    <property type="match status" value="1"/>
</dbReference>
<organism evidence="10 11">
    <name type="scientific">Sphingobium olei</name>
    <dbReference type="NCBI Taxonomy" id="420955"/>
    <lineage>
        <taxon>Bacteria</taxon>
        <taxon>Pseudomonadati</taxon>
        <taxon>Pseudomonadota</taxon>
        <taxon>Alphaproteobacteria</taxon>
        <taxon>Sphingomonadales</taxon>
        <taxon>Sphingomonadaceae</taxon>
        <taxon>Sphingobium</taxon>
    </lineage>
</organism>
<dbReference type="EC" id="2.4.1.25" evidence="3"/>
<name>A0ABW3P8R1_9SPHN</name>
<dbReference type="Gene3D" id="3.20.20.80">
    <property type="entry name" value="Glycosidases"/>
    <property type="match status" value="2"/>
</dbReference>
<dbReference type="SUPFAM" id="SSF51445">
    <property type="entry name" value="(Trans)glycosidases"/>
    <property type="match status" value="1"/>
</dbReference>
<evidence type="ECO:0000256" key="1">
    <source>
        <dbReference type="ARBA" id="ARBA00000439"/>
    </source>
</evidence>
<reference evidence="11" key="1">
    <citation type="journal article" date="2019" name="Int. J. Syst. Evol. Microbiol.">
        <title>The Global Catalogue of Microorganisms (GCM) 10K type strain sequencing project: providing services to taxonomists for standard genome sequencing and annotation.</title>
        <authorList>
            <consortium name="The Broad Institute Genomics Platform"/>
            <consortium name="The Broad Institute Genome Sequencing Center for Infectious Disease"/>
            <person name="Wu L."/>
            <person name="Ma J."/>
        </authorList>
    </citation>
    <scope>NUCLEOTIDE SEQUENCE [LARGE SCALE GENOMIC DNA]</scope>
    <source>
        <strain evidence="11">CCUG 54329</strain>
    </source>
</reference>
<gene>
    <name evidence="10" type="ORF">ACFQ24_20925</name>
</gene>
<evidence type="ECO:0000256" key="8">
    <source>
        <dbReference type="ARBA" id="ARBA00031423"/>
    </source>
</evidence>
<evidence type="ECO:0000256" key="9">
    <source>
        <dbReference type="ARBA" id="ARBA00031501"/>
    </source>
</evidence>
<evidence type="ECO:0000313" key="11">
    <source>
        <dbReference type="Proteomes" id="UP001597203"/>
    </source>
</evidence>
<keyword evidence="7" id="KW-0119">Carbohydrate metabolism</keyword>
<protein>
    <recommendedName>
        <fullName evidence="4">4-alpha-glucanotransferase</fullName>
        <ecNumber evidence="3">2.4.1.25</ecNumber>
    </recommendedName>
    <alternativeName>
        <fullName evidence="8">Amylomaltase</fullName>
    </alternativeName>
    <alternativeName>
        <fullName evidence="9">Disproportionating enzyme</fullName>
    </alternativeName>
</protein>
<dbReference type="PANTHER" id="PTHR32438">
    <property type="entry name" value="4-ALPHA-GLUCANOTRANSFERASE DPE1, CHLOROPLASTIC/AMYLOPLASTIC"/>
    <property type="match status" value="1"/>
</dbReference>
<dbReference type="RefSeq" id="WP_429614763.1">
    <property type="nucleotide sequence ID" value="NZ_JBNPXT010000001.1"/>
</dbReference>
<accession>A0ABW3P8R1</accession>
<keyword evidence="5" id="KW-0328">Glycosyltransferase</keyword>
<dbReference type="InterPro" id="IPR017853">
    <property type="entry name" value="GH"/>
</dbReference>
<dbReference type="EMBL" id="JBHTLS010000135">
    <property type="protein sequence ID" value="MFD1107338.1"/>
    <property type="molecule type" value="Genomic_DNA"/>
</dbReference>
<evidence type="ECO:0000256" key="7">
    <source>
        <dbReference type="ARBA" id="ARBA00023277"/>
    </source>
</evidence>
<dbReference type="Proteomes" id="UP001597203">
    <property type="component" value="Unassembled WGS sequence"/>
</dbReference>
<evidence type="ECO:0000256" key="2">
    <source>
        <dbReference type="ARBA" id="ARBA00005684"/>
    </source>
</evidence>
<comment type="similarity">
    <text evidence="2">Belongs to the disproportionating enzyme family.</text>
</comment>